<name>A0ABP7ZQQ2_9SPHI</name>
<feature type="transmembrane region" description="Helical" evidence="7">
    <location>
        <begin position="175"/>
        <end position="193"/>
    </location>
</feature>
<feature type="transmembrane region" description="Helical" evidence="7">
    <location>
        <begin position="313"/>
        <end position="334"/>
    </location>
</feature>
<evidence type="ECO:0000256" key="6">
    <source>
        <dbReference type="ARBA" id="ARBA00023136"/>
    </source>
</evidence>
<dbReference type="RefSeq" id="WP_346083794.1">
    <property type="nucleotide sequence ID" value="NZ_BAAAZK010000002.1"/>
</dbReference>
<accession>A0ABP7ZQQ2</accession>
<keyword evidence="5 7" id="KW-1133">Transmembrane helix</keyword>
<sequence>MNFLVVFIPFAFAIILGRIMFPFILLVSYRKRLFDPIDERKLHQRIIPRLGGVAFAPIQCCLLVLTLVVIFKLTSINLHVESWAILPSLMVLVCGLFILYVVGLGDDLVGVDYKWKFLIQICVASLFPLSGLWINDCYGLFFIGSLSPWIGFPITIFIVVLIINAINLMDGLDGLCSGVVGVGCLFLGTLFLLERAWLHALFAFITTGVLIPFFYYNVFGTSRRKRQIFMGDTGSMTLGFSMSFLAISFAMNNHFIKPFSLGAITVACSTLIIPVFDVARVVYVRWRIGKPLFKPDRNHLHHKLLRMGLSRKATLLTILFLTLFFPVINCFLVKYVDSNIVVGCDILLWLGVHLSFNLEEKRRGKIKSKSYLTTKLHI</sequence>
<evidence type="ECO:0000256" key="2">
    <source>
        <dbReference type="ARBA" id="ARBA00022475"/>
    </source>
</evidence>
<feature type="transmembrane region" description="Helical" evidence="7">
    <location>
        <begin position="199"/>
        <end position="216"/>
    </location>
</feature>
<feature type="transmembrane region" description="Helical" evidence="7">
    <location>
        <begin position="228"/>
        <end position="251"/>
    </location>
</feature>
<feature type="transmembrane region" description="Helical" evidence="7">
    <location>
        <begin position="117"/>
        <end position="134"/>
    </location>
</feature>
<reference evidence="9" key="1">
    <citation type="journal article" date="2019" name="Int. J. Syst. Evol. Microbiol.">
        <title>The Global Catalogue of Microorganisms (GCM) 10K type strain sequencing project: providing services to taxonomists for standard genome sequencing and annotation.</title>
        <authorList>
            <consortium name="The Broad Institute Genomics Platform"/>
            <consortium name="The Broad Institute Genome Sequencing Center for Infectious Disease"/>
            <person name="Wu L."/>
            <person name="Ma J."/>
        </authorList>
    </citation>
    <scope>NUCLEOTIDE SEQUENCE [LARGE SCALE GENOMIC DNA]</scope>
    <source>
        <strain evidence="9">JCM 16722</strain>
    </source>
</reference>
<dbReference type="CDD" id="cd06853">
    <property type="entry name" value="GT_WecA_like"/>
    <property type="match status" value="1"/>
</dbReference>
<evidence type="ECO:0000256" key="1">
    <source>
        <dbReference type="ARBA" id="ARBA00004651"/>
    </source>
</evidence>
<keyword evidence="4 7" id="KW-0812">Transmembrane</keyword>
<dbReference type="EMBL" id="BAAAZK010000002">
    <property type="protein sequence ID" value="GAA4168171.1"/>
    <property type="molecule type" value="Genomic_DNA"/>
</dbReference>
<comment type="caution">
    <text evidence="8">The sequence shown here is derived from an EMBL/GenBank/DDBJ whole genome shotgun (WGS) entry which is preliminary data.</text>
</comment>
<dbReference type="Proteomes" id="UP001500167">
    <property type="component" value="Unassembled WGS sequence"/>
</dbReference>
<keyword evidence="3" id="KW-0808">Transferase</keyword>
<proteinExistence type="predicted"/>
<keyword evidence="6 7" id="KW-0472">Membrane</keyword>
<feature type="transmembrane region" description="Helical" evidence="7">
    <location>
        <begin position="263"/>
        <end position="283"/>
    </location>
</feature>
<feature type="transmembrane region" description="Helical" evidence="7">
    <location>
        <begin position="340"/>
        <end position="358"/>
    </location>
</feature>
<dbReference type="Pfam" id="PF00953">
    <property type="entry name" value="Glycos_transf_4"/>
    <property type="match status" value="1"/>
</dbReference>
<keyword evidence="9" id="KW-1185">Reference proteome</keyword>
<dbReference type="PANTHER" id="PTHR22926:SF3">
    <property type="entry name" value="UNDECAPRENYL-PHOSPHATE ALPHA-N-ACETYLGLUCOSAMINYL 1-PHOSPHATE TRANSFERASE"/>
    <property type="match status" value="1"/>
</dbReference>
<dbReference type="PANTHER" id="PTHR22926">
    <property type="entry name" value="PHOSPHO-N-ACETYLMURAMOYL-PENTAPEPTIDE-TRANSFERASE"/>
    <property type="match status" value="1"/>
</dbReference>
<feature type="transmembrane region" description="Helical" evidence="7">
    <location>
        <begin position="83"/>
        <end position="105"/>
    </location>
</feature>
<feature type="transmembrane region" description="Helical" evidence="7">
    <location>
        <begin position="6"/>
        <end position="29"/>
    </location>
</feature>
<comment type="subcellular location">
    <subcellularLocation>
        <location evidence="1">Cell membrane</location>
        <topology evidence="1">Multi-pass membrane protein</topology>
    </subcellularLocation>
</comment>
<feature type="transmembrane region" description="Helical" evidence="7">
    <location>
        <begin position="140"/>
        <end position="163"/>
    </location>
</feature>
<evidence type="ECO:0000256" key="4">
    <source>
        <dbReference type="ARBA" id="ARBA00022692"/>
    </source>
</evidence>
<dbReference type="InterPro" id="IPR000715">
    <property type="entry name" value="Glycosyl_transferase_4"/>
</dbReference>
<evidence type="ECO:0000313" key="9">
    <source>
        <dbReference type="Proteomes" id="UP001500167"/>
    </source>
</evidence>
<protein>
    <submittedName>
        <fullName evidence="8">MraY family glycosyltransferase</fullName>
    </submittedName>
</protein>
<evidence type="ECO:0000313" key="8">
    <source>
        <dbReference type="EMBL" id="GAA4168171.1"/>
    </source>
</evidence>
<evidence type="ECO:0000256" key="5">
    <source>
        <dbReference type="ARBA" id="ARBA00022989"/>
    </source>
</evidence>
<evidence type="ECO:0000256" key="7">
    <source>
        <dbReference type="SAM" id="Phobius"/>
    </source>
</evidence>
<organism evidence="8 9">
    <name type="scientific">Sphingobacterium ginsenosidimutans</name>
    <dbReference type="NCBI Taxonomy" id="687845"/>
    <lineage>
        <taxon>Bacteria</taxon>
        <taxon>Pseudomonadati</taxon>
        <taxon>Bacteroidota</taxon>
        <taxon>Sphingobacteriia</taxon>
        <taxon>Sphingobacteriales</taxon>
        <taxon>Sphingobacteriaceae</taxon>
        <taxon>Sphingobacterium</taxon>
    </lineage>
</organism>
<keyword evidence="2" id="KW-1003">Cell membrane</keyword>
<evidence type="ECO:0000256" key="3">
    <source>
        <dbReference type="ARBA" id="ARBA00022679"/>
    </source>
</evidence>
<gene>
    <name evidence="8" type="ORF">GCM10022218_02650</name>
</gene>
<feature type="transmembrane region" description="Helical" evidence="7">
    <location>
        <begin position="50"/>
        <end position="71"/>
    </location>
</feature>